<sequence>SVLVLWIDQDSTTMPVELVIGVVGLAIQAIDTSQKVKSVIKDYRSAPRDIQQLETKLEFVENQCARIKAIFRDETVARGQRLISEAVCKNLLRDIDGTIKELGEILTDLQKRLPKKGLIDGPGRHFVKQKDSIQKLVAELDGDLAMLDRALTPDIYSIVEILHQALVISPQPQKTSDVLNIIAPEMTPISRELVHCTGAEISKSAITWEQTEVRSEFYDGSSRWWSVINGRREPLMLATRTNADRTYKTLYAFRIRFMKVNMQIGCSLYWLYTSCPISWETKPARAERQSIQCGNLQRHPIASLGKPPTSVLQTCRVTTRISEAKKNLIMARRTFNVLALIVLLLTACSPVLSAALPACNPPIPNTTCEALKMSSGDPKPLYLSTTFEKTIDASPAGQHAPNRTTTTPCPTLLCDAASAIFSGKSTDPSAPETADCALLETWAAGSSGHWLLSAPGADGGWTPLVATGTCAVVARAEGAFAIGTEDVADLLGTSIRDYGMGDRVEVLGVMPCAEARGSAAGGGEKGRTIKMEWWVVRPDMVESLGGGKYR</sequence>
<dbReference type="Proteomes" id="UP000044602">
    <property type="component" value="Unassembled WGS sequence"/>
</dbReference>
<reference evidence="4" key="1">
    <citation type="submission" date="2015-05" db="EMBL/GenBank/DDBJ databases">
        <authorList>
            <person name="Fogelqvist Johan"/>
        </authorList>
    </citation>
    <scope>NUCLEOTIDE SEQUENCE [LARGE SCALE GENOMIC DNA]</scope>
</reference>
<evidence type="ECO:0000259" key="2">
    <source>
        <dbReference type="Pfam" id="PF14856"/>
    </source>
</evidence>
<name>A0A0G4M4R8_VERLO</name>
<evidence type="ECO:0000313" key="4">
    <source>
        <dbReference type="Proteomes" id="UP000044602"/>
    </source>
</evidence>
<evidence type="ECO:0000256" key="1">
    <source>
        <dbReference type="SAM" id="Coils"/>
    </source>
</evidence>
<feature type="coiled-coil region" evidence="1">
    <location>
        <begin position="43"/>
        <end position="70"/>
    </location>
</feature>
<protein>
    <recommendedName>
        <fullName evidence="2">Ecp2 effector protein-like domain-containing protein</fullName>
    </recommendedName>
</protein>
<dbReference type="STRING" id="100787.A0A0G4M4R8"/>
<keyword evidence="4" id="KW-1185">Reference proteome</keyword>
<dbReference type="EMBL" id="CVQH01021084">
    <property type="protein sequence ID" value="CRK29207.1"/>
    <property type="molecule type" value="Genomic_DNA"/>
</dbReference>
<proteinExistence type="predicted"/>
<dbReference type="InterPro" id="IPR029226">
    <property type="entry name" value="Ecp2-like"/>
</dbReference>
<keyword evidence="1" id="KW-0175">Coiled coil</keyword>
<dbReference type="Pfam" id="PF14856">
    <property type="entry name" value="Hce2"/>
    <property type="match status" value="1"/>
</dbReference>
<gene>
    <name evidence="3" type="ORF">BN1708_004884</name>
</gene>
<feature type="non-terminal residue" evidence="3">
    <location>
        <position position="1"/>
    </location>
</feature>
<feature type="domain" description="Ecp2 effector protein-like" evidence="2">
    <location>
        <begin position="414"/>
        <end position="512"/>
    </location>
</feature>
<evidence type="ECO:0000313" key="3">
    <source>
        <dbReference type="EMBL" id="CRK29207.1"/>
    </source>
</evidence>
<dbReference type="AlphaFoldDB" id="A0A0G4M4R8"/>
<accession>A0A0G4M4R8</accession>
<organism evidence="3 4">
    <name type="scientific">Verticillium longisporum</name>
    <name type="common">Verticillium dahliae var. longisporum</name>
    <dbReference type="NCBI Taxonomy" id="100787"/>
    <lineage>
        <taxon>Eukaryota</taxon>
        <taxon>Fungi</taxon>
        <taxon>Dikarya</taxon>
        <taxon>Ascomycota</taxon>
        <taxon>Pezizomycotina</taxon>
        <taxon>Sordariomycetes</taxon>
        <taxon>Hypocreomycetidae</taxon>
        <taxon>Glomerellales</taxon>
        <taxon>Plectosphaerellaceae</taxon>
        <taxon>Verticillium</taxon>
    </lineage>
</organism>